<dbReference type="EMBL" id="CAJNOL010002599">
    <property type="protein sequence ID" value="CAF1515089.1"/>
    <property type="molecule type" value="Genomic_DNA"/>
</dbReference>
<dbReference type="EMBL" id="CAJNOH010001781">
    <property type="protein sequence ID" value="CAF1249933.1"/>
    <property type="molecule type" value="Genomic_DNA"/>
</dbReference>
<name>A0A814ZXY4_9BILA</name>
<keyword evidence="4" id="KW-1185">Reference proteome</keyword>
<reference evidence="1" key="1">
    <citation type="submission" date="2021-02" db="EMBL/GenBank/DDBJ databases">
        <authorList>
            <person name="Nowell W R."/>
        </authorList>
    </citation>
    <scope>NUCLEOTIDE SEQUENCE</scope>
</reference>
<accession>A0A814ZXY4</accession>
<sequence length="103" mass="12391">MNNTIDNHQWKQIIRNYLQKLQVLRLTMRDKCTAYENMQKQILRDDHRECEEENDSEDISLFMNDDEFCDETTSYKDEFIQWLTDRLPSTGVIVKDSDSLSHI</sequence>
<dbReference type="Proteomes" id="UP000663870">
    <property type="component" value="Unassembled WGS sequence"/>
</dbReference>
<evidence type="ECO:0000313" key="4">
    <source>
        <dbReference type="Proteomes" id="UP000663870"/>
    </source>
</evidence>
<comment type="caution">
    <text evidence="1">The sequence shown here is derived from an EMBL/GenBank/DDBJ whole genome shotgun (WGS) entry which is preliminary data.</text>
</comment>
<dbReference type="AlphaFoldDB" id="A0A814ZXY4"/>
<proteinExistence type="predicted"/>
<evidence type="ECO:0000313" key="1">
    <source>
        <dbReference type="EMBL" id="CAF1249933.1"/>
    </source>
</evidence>
<evidence type="ECO:0000313" key="2">
    <source>
        <dbReference type="EMBL" id="CAF1515089.1"/>
    </source>
</evidence>
<evidence type="ECO:0000313" key="3">
    <source>
        <dbReference type="Proteomes" id="UP000663854"/>
    </source>
</evidence>
<gene>
    <name evidence="2" type="ORF">JXQ802_LOCUS41228</name>
    <name evidence="1" type="ORF">PYM288_LOCUS27327</name>
</gene>
<organism evidence="1 3">
    <name type="scientific">Rotaria sordida</name>
    <dbReference type="NCBI Taxonomy" id="392033"/>
    <lineage>
        <taxon>Eukaryota</taxon>
        <taxon>Metazoa</taxon>
        <taxon>Spiralia</taxon>
        <taxon>Gnathifera</taxon>
        <taxon>Rotifera</taxon>
        <taxon>Eurotatoria</taxon>
        <taxon>Bdelloidea</taxon>
        <taxon>Philodinida</taxon>
        <taxon>Philodinidae</taxon>
        <taxon>Rotaria</taxon>
    </lineage>
</organism>
<protein>
    <submittedName>
        <fullName evidence="1">Uncharacterized protein</fullName>
    </submittedName>
</protein>
<dbReference type="Proteomes" id="UP000663854">
    <property type="component" value="Unassembled WGS sequence"/>
</dbReference>